<dbReference type="AlphaFoldDB" id="A0A2T6B7X0"/>
<evidence type="ECO:0000313" key="5">
    <source>
        <dbReference type="Proteomes" id="UP000244069"/>
    </source>
</evidence>
<name>A0A2T6B7X0_9RHOB</name>
<dbReference type="PANTHER" id="PTHR43877:SF5">
    <property type="entry name" value="BLL8307 PROTEIN"/>
    <property type="match status" value="1"/>
</dbReference>
<protein>
    <submittedName>
        <fullName evidence="4">Putative acetyltransferase</fullName>
    </submittedName>
</protein>
<comment type="caution">
    <text evidence="4">The sequence shown here is derived from an EMBL/GenBank/DDBJ whole genome shotgun (WGS) entry which is preliminary data.</text>
</comment>
<sequence length="157" mass="16711">MSETQWHLVRVEVPDAGVDTLLESHHALMSSQTPAESCHVMTGADLRAAGAQIYALRDPVGEVLAIGAVKPLADGSVELKSMHTAEAARGRGLGRIMLGHLIEGSRRLGAREVLLETGSGAEFAAARKLYEGAGFGYRGPFADYVEDPLSVFLSRPI</sequence>
<feature type="domain" description="N-acetyltransferase" evidence="3">
    <location>
        <begin position="8"/>
        <end position="157"/>
    </location>
</feature>
<dbReference type="GO" id="GO:0016747">
    <property type="term" value="F:acyltransferase activity, transferring groups other than amino-acyl groups"/>
    <property type="evidence" value="ECO:0007669"/>
    <property type="project" value="InterPro"/>
</dbReference>
<dbReference type="PROSITE" id="PS51186">
    <property type="entry name" value="GNAT"/>
    <property type="match status" value="1"/>
</dbReference>
<keyword evidence="5" id="KW-1185">Reference proteome</keyword>
<proteinExistence type="predicted"/>
<dbReference type="InterPro" id="IPR050832">
    <property type="entry name" value="Bact_Acetyltransf"/>
</dbReference>
<accession>A0A2T6B7X0</accession>
<dbReference type="Pfam" id="PF00583">
    <property type="entry name" value="Acetyltransf_1"/>
    <property type="match status" value="1"/>
</dbReference>
<dbReference type="Gene3D" id="3.40.630.30">
    <property type="match status" value="1"/>
</dbReference>
<dbReference type="InterPro" id="IPR016181">
    <property type="entry name" value="Acyl_CoA_acyltransferase"/>
</dbReference>
<evidence type="ECO:0000256" key="2">
    <source>
        <dbReference type="ARBA" id="ARBA00023315"/>
    </source>
</evidence>
<evidence type="ECO:0000259" key="3">
    <source>
        <dbReference type="PROSITE" id="PS51186"/>
    </source>
</evidence>
<organism evidence="4 5">
    <name type="scientific">Allosediminivita pacifica</name>
    <dbReference type="NCBI Taxonomy" id="1267769"/>
    <lineage>
        <taxon>Bacteria</taxon>
        <taxon>Pseudomonadati</taxon>
        <taxon>Pseudomonadota</taxon>
        <taxon>Alphaproteobacteria</taxon>
        <taxon>Rhodobacterales</taxon>
        <taxon>Paracoccaceae</taxon>
        <taxon>Allosediminivita</taxon>
    </lineage>
</organism>
<keyword evidence="1 4" id="KW-0808">Transferase</keyword>
<evidence type="ECO:0000256" key="1">
    <source>
        <dbReference type="ARBA" id="ARBA00022679"/>
    </source>
</evidence>
<dbReference type="EMBL" id="QBKN01000002">
    <property type="protein sequence ID" value="PTX52167.1"/>
    <property type="molecule type" value="Genomic_DNA"/>
</dbReference>
<dbReference type="RefSeq" id="WP_107974631.1">
    <property type="nucleotide sequence ID" value="NZ_BMEZ01000002.1"/>
</dbReference>
<dbReference type="CDD" id="cd04301">
    <property type="entry name" value="NAT_SF"/>
    <property type="match status" value="1"/>
</dbReference>
<reference evidence="4 5" key="1">
    <citation type="submission" date="2018-04" db="EMBL/GenBank/DDBJ databases">
        <title>Genomic Encyclopedia of Archaeal and Bacterial Type Strains, Phase II (KMG-II): from individual species to whole genera.</title>
        <authorList>
            <person name="Goeker M."/>
        </authorList>
    </citation>
    <scope>NUCLEOTIDE SEQUENCE [LARGE SCALE GENOMIC DNA]</scope>
    <source>
        <strain evidence="4 5">DSM 29329</strain>
    </source>
</reference>
<dbReference type="Proteomes" id="UP000244069">
    <property type="component" value="Unassembled WGS sequence"/>
</dbReference>
<dbReference type="OrthoDB" id="9803233at2"/>
<evidence type="ECO:0000313" key="4">
    <source>
        <dbReference type="EMBL" id="PTX52167.1"/>
    </source>
</evidence>
<dbReference type="PANTHER" id="PTHR43877">
    <property type="entry name" value="AMINOALKYLPHOSPHONATE N-ACETYLTRANSFERASE-RELATED-RELATED"/>
    <property type="match status" value="1"/>
</dbReference>
<dbReference type="SUPFAM" id="SSF55729">
    <property type="entry name" value="Acyl-CoA N-acyltransferases (Nat)"/>
    <property type="match status" value="1"/>
</dbReference>
<gene>
    <name evidence="4" type="ORF">C8N44_102216</name>
</gene>
<keyword evidence="2" id="KW-0012">Acyltransferase</keyword>
<dbReference type="InterPro" id="IPR000182">
    <property type="entry name" value="GNAT_dom"/>
</dbReference>